<evidence type="ECO:0000313" key="7">
    <source>
        <dbReference type="EMBL" id="MVQ51525.1"/>
    </source>
</evidence>
<dbReference type="GO" id="GO:0015658">
    <property type="term" value="F:branched-chain amino acid transmembrane transporter activity"/>
    <property type="evidence" value="ECO:0007669"/>
    <property type="project" value="InterPro"/>
</dbReference>
<keyword evidence="2" id="KW-1003">Cell membrane</keyword>
<dbReference type="GO" id="GO:0005886">
    <property type="term" value="C:plasma membrane"/>
    <property type="evidence" value="ECO:0007669"/>
    <property type="project" value="UniProtKB-SubCell"/>
</dbReference>
<proteinExistence type="predicted"/>
<evidence type="ECO:0000256" key="6">
    <source>
        <dbReference type="SAM" id="Phobius"/>
    </source>
</evidence>
<accession>A0A6L6Y1R6</accession>
<dbReference type="AlphaFoldDB" id="A0A6L6Y1R6"/>
<keyword evidence="5 6" id="KW-0472">Membrane</keyword>
<evidence type="ECO:0000313" key="8">
    <source>
        <dbReference type="Proteomes" id="UP000473525"/>
    </source>
</evidence>
<feature type="transmembrane region" description="Helical" evidence="6">
    <location>
        <begin position="306"/>
        <end position="339"/>
    </location>
</feature>
<feature type="transmembrane region" description="Helical" evidence="6">
    <location>
        <begin position="360"/>
        <end position="381"/>
    </location>
</feature>
<dbReference type="PANTHER" id="PTHR30482">
    <property type="entry name" value="HIGH-AFFINITY BRANCHED-CHAIN AMINO ACID TRANSPORT SYSTEM PERMEASE"/>
    <property type="match status" value="1"/>
</dbReference>
<evidence type="ECO:0000256" key="5">
    <source>
        <dbReference type="ARBA" id="ARBA00023136"/>
    </source>
</evidence>
<evidence type="ECO:0000256" key="3">
    <source>
        <dbReference type="ARBA" id="ARBA00022692"/>
    </source>
</evidence>
<sequence length="391" mass="42041">MDTIQLILNGMMREALSPQTAAVAIAVIGLNIHFGFTGLLNMGQSGFMLLGAYGFAISIWHDLPMVVGLLFGFGAALIFALILGAPTLKLRGDYLAIVTISAAEIIRYVGRSALLTDFTGSAQGIPGSQYRSSFTGLSFFGSGSFTLIPFNYTDVADGAAWVRVLGWAIAIAIVVVLVLRLRRGGAFNGIAQAALMGLLLVAGVFLLFFLFPVPNQRTGVNGWWVRFVAWGLVLLCTFVVYLLVRSPWGRLLRGIREDEDAIRSLGKNVFSIKMQALIIGGLFGALGGIVYVLPASVQPDSMGRSLTFFCYTALLIGGAATIFGPVLGAVIFFAARIGIKYTAAAYVPDSIMNNQQTEQFSYIVVGVALMLIVIFRPQGILGNKRELRFNV</sequence>
<feature type="transmembrane region" description="Helical" evidence="6">
    <location>
        <begin position="193"/>
        <end position="211"/>
    </location>
</feature>
<organism evidence="7 8">
    <name type="scientific">Nocardioides agri</name>
    <dbReference type="NCBI Taxonomy" id="2682843"/>
    <lineage>
        <taxon>Bacteria</taxon>
        <taxon>Bacillati</taxon>
        <taxon>Actinomycetota</taxon>
        <taxon>Actinomycetes</taxon>
        <taxon>Propionibacteriales</taxon>
        <taxon>Nocardioidaceae</taxon>
        <taxon>Nocardioides</taxon>
    </lineage>
</organism>
<dbReference type="CDD" id="cd06581">
    <property type="entry name" value="TM_PBP1_LivM_like"/>
    <property type="match status" value="1"/>
</dbReference>
<feature type="transmembrane region" description="Helical" evidence="6">
    <location>
        <begin position="21"/>
        <end position="43"/>
    </location>
</feature>
<dbReference type="RefSeq" id="WP_157346431.1">
    <property type="nucleotide sequence ID" value="NZ_WSEK01000005.1"/>
</dbReference>
<comment type="subcellular location">
    <subcellularLocation>
        <location evidence="1">Cell membrane</location>
        <topology evidence="1">Multi-pass membrane protein</topology>
    </subcellularLocation>
</comment>
<keyword evidence="8" id="KW-1185">Reference proteome</keyword>
<evidence type="ECO:0000256" key="1">
    <source>
        <dbReference type="ARBA" id="ARBA00004651"/>
    </source>
</evidence>
<feature type="transmembrane region" description="Helical" evidence="6">
    <location>
        <begin position="223"/>
        <end position="244"/>
    </location>
</feature>
<gene>
    <name evidence="7" type="ORF">GON03_20295</name>
</gene>
<evidence type="ECO:0000256" key="4">
    <source>
        <dbReference type="ARBA" id="ARBA00022989"/>
    </source>
</evidence>
<dbReference type="Pfam" id="PF02653">
    <property type="entry name" value="BPD_transp_2"/>
    <property type="match status" value="2"/>
</dbReference>
<protein>
    <submittedName>
        <fullName evidence="7">Branched-chain amino acid ABC transporter permease</fullName>
    </submittedName>
</protein>
<dbReference type="InterPro" id="IPR001851">
    <property type="entry name" value="ABC_transp_permease"/>
</dbReference>
<feature type="transmembrane region" description="Helical" evidence="6">
    <location>
        <begin position="164"/>
        <end position="181"/>
    </location>
</feature>
<name>A0A6L6Y1R6_9ACTN</name>
<dbReference type="InterPro" id="IPR043428">
    <property type="entry name" value="LivM-like"/>
</dbReference>
<dbReference type="EMBL" id="WSEK01000005">
    <property type="protein sequence ID" value="MVQ51525.1"/>
    <property type="molecule type" value="Genomic_DNA"/>
</dbReference>
<feature type="transmembrane region" description="Helical" evidence="6">
    <location>
        <begin position="63"/>
        <end position="85"/>
    </location>
</feature>
<evidence type="ECO:0000256" key="2">
    <source>
        <dbReference type="ARBA" id="ARBA00022475"/>
    </source>
</evidence>
<keyword evidence="4 6" id="KW-1133">Transmembrane helix</keyword>
<dbReference type="Proteomes" id="UP000473525">
    <property type="component" value="Unassembled WGS sequence"/>
</dbReference>
<keyword evidence="3 6" id="KW-0812">Transmembrane</keyword>
<feature type="transmembrane region" description="Helical" evidence="6">
    <location>
        <begin position="276"/>
        <end position="294"/>
    </location>
</feature>
<comment type="caution">
    <text evidence="7">The sequence shown here is derived from an EMBL/GenBank/DDBJ whole genome shotgun (WGS) entry which is preliminary data.</text>
</comment>
<feature type="transmembrane region" description="Helical" evidence="6">
    <location>
        <begin position="134"/>
        <end position="152"/>
    </location>
</feature>
<dbReference type="PANTHER" id="PTHR30482:SF10">
    <property type="entry name" value="HIGH-AFFINITY BRANCHED-CHAIN AMINO ACID TRANSPORT PROTEIN BRAE"/>
    <property type="match status" value="1"/>
</dbReference>
<reference evidence="7 8" key="1">
    <citation type="submission" date="2019-12" db="EMBL/GenBank/DDBJ databases">
        <authorList>
            <person name="Huq M.A."/>
        </authorList>
    </citation>
    <scope>NUCLEOTIDE SEQUENCE [LARGE SCALE GENOMIC DNA]</scope>
    <source>
        <strain evidence="7 8">MAH-18</strain>
    </source>
</reference>